<organism evidence="1 2">
    <name type="scientific">Sphaerodactylus townsendi</name>
    <dbReference type="NCBI Taxonomy" id="933632"/>
    <lineage>
        <taxon>Eukaryota</taxon>
        <taxon>Metazoa</taxon>
        <taxon>Chordata</taxon>
        <taxon>Craniata</taxon>
        <taxon>Vertebrata</taxon>
        <taxon>Euteleostomi</taxon>
        <taxon>Lepidosauria</taxon>
        <taxon>Squamata</taxon>
        <taxon>Bifurcata</taxon>
        <taxon>Gekkota</taxon>
        <taxon>Sphaerodactylidae</taxon>
        <taxon>Sphaerodactylus</taxon>
    </lineage>
</organism>
<dbReference type="EMBL" id="CM037615">
    <property type="protein sequence ID" value="KAH8014536.1"/>
    <property type="molecule type" value="Genomic_DNA"/>
</dbReference>
<name>A0ACB8G4L0_9SAUR</name>
<comment type="caution">
    <text evidence="1">The sequence shown here is derived from an EMBL/GenBank/DDBJ whole genome shotgun (WGS) entry which is preliminary data.</text>
</comment>
<proteinExistence type="predicted"/>
<accession>A0ACB8G4L0</accession>
<sequence>MDLALAACGSCRFASASQESVRRGGRLGTGTGVGAGLRVTQTKPKAPTLESRRREGSPAPAPKLLNNQQGMSGITQLKIVSKGDWESVMEGEVPLWLQAMLMMILQKKLSVFTGQQLHVDE</sequence>
<evidence type="ECO:0000313" key="1">
    <source>
        <dbReference type="EMBL" id="KAH8014536.1"/>
    </source>
</evidence>
<keyword evidence="2" id="KW-1185">Reference proteome</keyword>
<reference evidence="1" key="1">
    <citation type="submission" date="2021-08" db="EMBL/GenBank/DDBJ databases">
        <title>The first chromosome-level gecko genome reveals the dynamic sex chromosomes of Neotropical dwarf geckos (Sphaerodactylidae: Sphaerodactylus).</title>
        <authorList>
            <person name="Pinto B.J."/>
            <person name="Keating S.E."/>
            <person name="Gamble T."/>
        </authorList>
    </citation>
    <scope>NUCLEOTIDE SEQUENCE</scope>
    <source>
        <strain evidence="1">TG3544</strain>
    </source>
</reference>
<gene>
    <name evidence="1" type="ORF">K3G42_029830</name>
</gene>
<protein>
    <submittedName>
        <fullName evidence="1">Uncharacterized protein</fullName>
    </submittedName>
</protein>
<dbReference type="Proteomes" id="UP000827872">
    <property type="component" value="Linkage Group LG02"/>
</dbReference>
<evidence type="ECO:0000313" key="2">
    <source>
        <dbReference type="Proteomes" id="UP000827872"/>
    </source>
</evidence>